<comment type="similarity">
    <text evidence="3">Belongs to the RNase PH family.</text>
</comment>
<evidence type="ECO:0000256" key="6">
    <source>
        <dbReference type="ARBA" id="ARBA00022835"/>
    </source>
</evidence>
<dbReference type="GO" id="GO:0071028">
    <property type="term" value="P:nuclear mRNA surveillance"/>
    <property type="evidence" value="ECO:0007669"/>
    <property type="project" value="TreeGrafter"/>
</dbReference>
<dbReference type="PANTHER" id="PTHR11953">
    <property type="entry name" value="EXOSOME COMPLEX COMPONENT"/>
    <property type="match status" value="1"/>
</dbReference>
<keyword evidence="6" id="KW-0271">Exosome</keyword>
<dbReference type="SUPFAM" id="SSF54211">
    <property type="entry name" value="Ribosomal protein S5 domain 2-like"/>
    <property type="match status" value="1"/>
</dbReference>
<evidence type="ECO:0000259" key="9">
    <source>
        <dbReference type="Pfam" id="PF01138"/>
    </source>
</evidence>
<evidence type="ECO:0000256" key="8">
    <source>
        <dbReference type="ARBA" id="ARBA00023242"/>
    </source>
</evidence>
<sequence>MATDSRRLAVPQSSLDPKSLCPAKVERLLNDEEQRLDGRYSSESRGIYLQCGTVSQAKGSCYCELGNTKVVCSVYGPKDVEHYEDFQMEGKIKCEFKYAPFSCSKHRGHIPDLSEAEISDVILQALTASVRLQCYPKSLIEVFIIVLENDGSAVSASITAASLALADAGIEQYDIVTSASVRVYGNGNFLEDPTSVEEYRPQDFDSESGGDLNHGLVTVALLPTLNQVCAVLSNGHLECDVLVETIQMCTSLAQNLYTAARKCLLSSVKSVDQNNA</sequence>
<dbReference type="GO" id="GO:0071051">
    <property type="term" value="P:poly(A)-dependent snoRNA 3'-end processing"/>
    <property type="evidence" value="ECO:0007669"/>
    <property type="project" value="TreeGrafter"/>
</dbReference>
<dbReference type="GO" id="GO:0006364">
    <property type="term" value="P:rRNA processing"/>
    <property type="evidence" value="ECO:0007669"/>
    <property type="project" value="UniProtKB-KW"/>
</dbReference>
<dbReference type="SUPFAM" id="SSF55666">
    <property type="entry name" value="Ribonuclease PH domain 2-like"/>
    <property type="match status" value="1"/>
</dbReference>
<dbReference type="Gene3D" id="3.30.230.70">
    <property type="entry name" value="GHMP Kinase, N-terminal domain"/>
    <property type="match status" value="1"/>
</dbReference>
<evidence type="ECO:0000256" key="4">
    <source>
        <dbReference type="ARBA" id="ARBA00022490"/>
    </source>
</evidence>
<dbReference type="InterPro" id="IPR050080">
    <property type="entry name" value="RNase_PH"/>
</dbReference>
<comment type="subcellular location">
    <subcellularLocation>
        <location evidence="2">Cytoplasm</location>
    </subcellularLocation>
    <subcellularLocation>
        <location evidence="1">Nucleus</location>
    </subcellularLocation>
</comment>
<dbReference type="GO" id="GO:0000177">
    <property type="term" value="C:cytoplasmic exosome (RNase complex)"/>
    <property type="evidence" value="ECO:0007669"/>
    <property type="project" value="TreeGrafter"/>
</dbReference>
<feature type="domain" description="Exoribonuclease phosphorolytic" evidence="9">
    <location>
        <begin position="43"/>
        <end position="171"/>
    </location>
</feature>
<dbReference type="GO" id="GO:0000176">
    <property type="term" value="C:nuclear exosome (RNase complex)"/>
    <property type="evidence" value="ECO:0007669"/>
    <property type="project" value="TreeGrafter"/>
</dbReference>
<proteinExistence type="evidence at transcript level"/>
<keyword evidence="8" id="KW-0539">Nucleus</keyword>
<dbReference type="PANTHER" id="PTHR11953:SF2">
    <property type="entry name" value="EXOSOME COMPLEX COMPONENT MTR3"/>
    <property type="match status" value="1"/>
</dbReference>
<evidence type="ECO:0000256" key="3">
    <source>
        <dbReference type="ARBA" id="ARBA00006678"/>
    </source>
</evidence>
<evidence type="ECO:0000256" key="5">
    <source>
        <dbReference type="ARBA" id="ARBA00022552"/>
    </source>
</evidence>
<dbReference type="GO" id="GO:0016075">
    <property type="term" value="P:rRNA catabolic process"/>
    <property type="evidence" value="ECO:0007669"/>
    <property type="project" value="TreeGrafter"/>
</dbReference>
<gene>
    <name evidence="10" type="primary">Exosc6</name>
</gene>
<keyword evidence="4" id="KW-0963">Cytoplasm</keyword>
<evidence type="ECO:0000256" key="7">
    <source>
        <dbReference type="ARBA" id="ARBA00022884"/>
    </source>
</evidence>
<reference evidence="10" key="1">
    <citation type="submission" date="2020-04" db="EMBL/GenBank/DDBJ databases">
        <authorList>
            <person name="Neveu A P."/>
        </authorList>
    </citation>
    <scope>NUCLEOTIDE SEQUENCE</scope>
    <source>
        <tissue evidence="10">Whole embryo</tissue>
    </source>
</reference>
<dbReference type="InterPro" id="IPR020568">
    <property type="entry name" value="Ribosomal_Su5_D2-typ_SF"/>
</dbReference>
<organism evidence="10">
    <name type="scientific">Phallusia mammillata</name>
    <dbReference type="NCBI Taxonomy" id="59560"/>
    <lineage>
        <taxon>Eukaryota</taxon>
        <taxon>Metazoa</taxon>
        <taxon>Chordata</taxon>
        <taxon>Tunicata</taxon>
        <taxon>Ascidiacea</taxon>
        <taxon>Phlebobranchia</taxon>
        <taxon>Ascidiidae</taxon>
        <taxon>Phallusia</taxon>
    </lineage>
</organism>
<dbReference type="GO" id="GO:0005730">
    <property type="term" value="C:nucleolus"/>
    <property type="evidence" value="ECO:0007669"/>
    <property type="project" value="TreeGrafter"/>
</dbReference>
<dbReference type="Pfam" id="PF01138">
    <property type="entry name" value="RNase_PH"/>
    <property type="match status" value="1"/>
</dbReference>
<dbReference type="InterPro" id="IPR001247">
    <property type="entry name" value="ExoRNase_PH_dom1"/>
</dbReference>
<dbReference type="GO" id="GO:0003723">
    <property type="term" value="F:RNA binding"/>
    <property type="evidence" value="ECO:0007669"/>
    <property type="project" value="UniProtKB-KW"/>
</dbReference>
<name>A0A6F9DCV1_9ASCI</name>
<dbReference type="CDD" id="cd11371">
    <property type="entry name" value="RNase_PH_MTR3"/>
    <property type="match status" value="1"/>
</dbReference>
<dbReference type="AlphaFoldDB" id="A0A6F9DCV1"/>
<evidence type="ECO:0000256" key="2">
    <source>
        <dbReference type="ARBA" id="ARBA00004496"/>
    </source>
</evidence>
<evidence type="ECO:0000256" key="1">
    <source>
        <dbReference type="ARBA" id="ARBA00004123"/>
    </source>
</evidence>
<dbReference type="InterPro" id="IPR027408">
    <property type="entry name" value="PNPase/RNase_PH_dom_sf"/>
</dbReference>
<keyword evidence="7" id="KW-0694">RNA-binding</keyword>
<evidence type="ECO:0000313" key="10">
    <source>
        <dbReference type="EMBL" id="CAB3244004.1"/>
    </source>
</evidence>
<keyword evidence="5" id="KW-0698">rRNA processing</keyword>
<dbReference type="GO" id="GO:0034475">
    <property type="term" value="P:U4 snRNA 3'-end processing"/>
    <property type="evidence" value="ECO:0007669"/>
    <property type="project" value="TreeGrafter"/>
</dbReference>
<dbReference type="EMBL" id="LR784974">
    <property type="protein sequence ID" value="CAB3244004.1"/>
    <property type="molecule type" value="mRNA"/>
</dbReference>
<dbReference type="InterPro" id="IPR036345">
    <property type="entry name" value="ExoRNase_PH_dom2_sf"/>
</dbReference>
<protein>
    <submittedName>
        <fullName evidence="10">Exosome complex component MTR3-like</fullName>
    </submittedName>
</protein>
<accession>A0A6F9DCV1</accession>